<proteinExistence type="predicted"/>
<protein>
    <submittedName>
        <fullName evidence="1">Uncharacterized protein</fullName>
    </submittedName>
</protein>
<sequence length="80" mass="9610">MRVRTWVFPSVSSWPLLTRSLTVLERSSHSGELNWYWPSMIMRSIRIWRLCQNGGEPARSVNKITPQAQLRMRLWLDWPR</sequence>
<organism evidence="1 2">
    <name type="scientific">Cricetulus griseus</name>
    <name type="common">Chinese hamster</name>
    <name type="synonym">Cricetulus barabensis griseus</name>
    <dbReference type="NCBI Taxonomy" id="10029"/>
    <lineage>
        <taxon>Eukaryota</taxon>
        <taxon>Metazoa</taxon>
        <taxon>Chordata</taxon>
        <taxon>Craniata</taxon>
        <taxon>Vertebrata</taxon>
        <taxon>Euteleostomi</taxon>
        <taxon>Mammalia</taxon>
        <taxon>Eutheria</taxon>
        <taxon>Euarchontoglires</taxon>
        <taxon>Glires</taxon>
        <taxon>Rodentia</taxon>
        <taxon>Myomorpha</taxon>
        <taxon>Muroidea</taxon>
        <taxon>Cricetidae</taxon>
        <taxon>Cricetinae</taxon>
        <taxon>Cricetulus</taxon>
    </lineage>
</organism>
<dbReference type="AlphaFoldDB" id="G3I9U1"/>
<dbReference type="InParanoid" id="G3I9U1"/>
<gene>
    <name evidence="1" type="ORF">I79_020350</name>
</gene>
<dbReference type="Proteomes" id="UP000001075">
    <property type="component" value="Unassembled WGS sequence"/>
</dbReference>
<name>G3I9U1_CRIGR</name>
<accession>G3I9U1</accession>
<dbReference type="EMBL" id="JH001646">
    <property type="protein sequence ID" value="EGW03637.1"/>
    <property type="molecule type" value="Genomic_DNA"/>
</dbReference>
<evidence type="ECO:0000313" key="1">
    <source>
        <dbReference type="EMBL" id="EGW03637.1"/>
    </source>
</evidence>
<evidence type="ECO:0000313" key="2">
    <source>
        <dbReference type="Proteomes" id="UP000001075"/>
    </source>
</evidence>
<reference evidence="2" key="1">
    <citation type="journal article" date="2011" name="Nat. Biotechnol.">
        <title>The genomic sequence of the Chinese hamster ovary (CHO)-K1 cell line.</title>
        <authorList>
            <person name="Xu X."/>
            <person name="Nagarajan H."/>
            <person name="Lewis N.E."/>
            <person name="Pan S."/>
            <person name="Cai Z."/>
            <person name="Liu X."/>
            <person name="Chen W."/>
            <person name="Xie M."/>
            <person name="Wang W."/>
            <person name="Hammond S."/>
            <person name="Andersen M.R."/>
            <person name="Neff N."/>
            <person name="Passarelli B."/>
            <person name="Koh W."/>
            <person name="Fan H.C."/>
            <person name="Wang J."/>
            <person name="Gui Y."/>
            <person name="Lee K.H."/>
            <person name="Betenbaugh M.J."/>
            <person name="Quake S.R."/>
            <person name="Famili I."/>
            <person name="Palsson B.O."/>
            <person name="Wang J."/>
        </authorList>
    </citation>
    <scope>NUCLEOTIDE SEQUENCE [LARGE SCALE GENOMIC DNA]</scope>
    <source>
        <strain evidence="2">CHO K1 cell line</strain>
    </source>
</reference>